<proteinExistence type="predicted"/>
<evidence type="ECO:0000313" key="1">
    <source>
        <dbReference type="EMBL" id="GGM45531.1"/>
    </source>
</evidence>
<evidence type="ECO:0000313" key="2">
    <source>
        <dbReference type="Proteomes" id="UP000608890"/>
    </source>
</evidence>
<organism evidence="1 2">
    <name type="scientific">Micromonospora sonchi</name>
    <dbReference type="NCBI Taxonomy" id="1763543"/>
    <lineage>
        <taxon>Bacteria</taxon>
        <taxon>Bacillati</taxon>
        <taxon>Actinomycetota</taxon>
        <taxon>Actinomycetes</taxon>
        <taxon>Micromonosporales</taxon>
        <taxon>Micromonosporaceae</taxon>
        <taxon>Micromonospora</taxon>
    </lineage>
</organism>
<accession>A0A917TZ61</accession>
<dbReference type="SUPFAM" id="SSF160104">
    <property type="entry name" value="Acetoacetate decarboxylase-like"/>
    <property type="match status" value="1"/>
</dbReference>
<sequence length="251" mass="27403">MLDPAVPHLVVNCRTLYFSWLPADPEAVAALVPAGLRSHPDRQVFMNQYVVDDESQSSGFGSYSLTYLGVTLADVDAPDGVTPGGWWTHYVTSSARVRDYALARGAPVLTGHTTIAARRDRVVTETDIDGVPMIRTQVRVGETGHTVHNGHHRYLTALRGQLVSSIYPVVAEPVNSFEIESVEFLEPEHPLYALRPENPLTIAWGYYAPRSSFAYPGGLTVLGELQPPPALRVPGPQQRPVAGIVRQATGR</sequence>
<dbReference type="Gene3D" id="2.40.400.10">
    <property type="entry name" value="Acetoacetate decarboxylase-like"/>
    <property type="match status" value="1"/>
</dbReference>
<dbReference type="AlphaFoldDB" id="A0A917TZ61"/>
<name>A0A917TZ61_9ACTN</name>
<gene>
    <name evidence="1" type="ORF">GCM10011608_32880</name>
</gene>
<dbReference type="EMBL" id="BMNB01000014">
    <property type="protein sequence ID" value="GGM45531.1"/>
    <property type="molecule type" value="Genomic_DNA"/>
</dbReference>
<dbReference type="InterPro" id="IPR023375">
    <property type="entry name" value="ADC_dom_sf"/>
</dbReference>
<keyword evidence="2" id="KW-1185">Reference proteome</keyword>
<comment type="caution">
    <text evidence="1">The sequence shown here is derived from an EMBL/GenBank/DDBJ whole genome shotgun (WGS) entry which is preliminary data.</text>
</comment>
<reference evidence="1" key="1">
    <citation type="journal article" date="2014" name="Int. J. Syst. Evol. Microbiol.">
        <title>Complete genome sequence of Corynebacterium casei LMG S-19264T (=DSM 44701T), isolated from a smear-ripened cheese.</title>
        <authorList>
            <consortium name="US DOE Joint Genome Institute (JGI-PGF)"/>
            <person name="Walter F."/>
            <person name="Albersmeier A."/>
            <person name="Kalinowski J."/>
            <person name="Ruckert C."/>
        </authorList>
    </citation>
    <scope>NUCLEOTIDE SEQUENCE</scope>
    <source>
        <strain evidence="1">CGMCC 4.7312</strain>
    </source>
</reference>
<dbReference type="Proteomes" id="UP000608890">
    <property type="component" value="Unassembled WGS sequence"/>
</dbReference>
<protein>
    <recommendedName>
        <fullName evidence="3">Acetoacetate decarboxylase</fullName>
    </recommendedName>
</protein>
<dbReference type="RefSeq" id="WP_229705956.1">
    <property type="nucleotide sequence ID" value="NZ_BMNB01000014.1"/>
</dbReference>
<evidence type="ECO:0008006" key="3">
    <source>
        <dbReference type="Google" id="ProtNLM"/>
    </source>
</evidence>
<reference evidence="1" key="2">
    <citation type="submission" date="2020-09" db="EMBL/GenBank/DDBJ databases">
        <authorList>
            <person name="Sun Q."/>
            <person name="Zhou Y."/>
        </authorList>
    </citation>
    <scope>NUCLEOTIDE SEQUENCE</scope>
    <source>
        <strain evidence="1">CGMCC 4.7312</strain>
    </source>
</reference>